<protein>
    <submittedName>
        <fullName evidence="1">Uncharacterized protein</fullName>
    </submittedName>
</protein>
<dbReference type="EMBL" id="LAZR01006476">
    <property type="protein sequence ID" value="KKM91862.1"/>
    <property type="molecule type" value="Genomic_DNA"/>
</dbReference>
<gene>
    <name evidence="1" type="ORF">LCGC14_1224280</name>
</gene>
<comment type="caution">
    <text evidence="1">The sequence shown here is derived from an EMBL/GenBank/DDBJ whole genome shotgun (WGS) entry which is preliminary data.</text>
</comment>
<sequence length="93" mass="10337">MNNSKIYIKIKYPGGGLECTATSELFTGEFIVSAKEYDRLSAVESYLEAYIRVVPVKGNRRGDLVLVRLSHAPHGMGSFVTVNNVDQLSEEKK</sequence>
<name>A0A0F9PEU2_9ZZZZ</name>
<reference evidence="1" key="1">
    <citation type="journal article" date="2015" name="Nature">
        <title>Complex archaea that bridge the gap between prokaryotes and eukaryotes.</title>
        <authorList>
            <person name="Spang A."/>
            <person name="Saw J.H."/>
            <person name="Jorgensen S.L."/>
            <person name="Zaremba-Niedzwiedzka K."/>
            <person name="Martijn J."/>
            <person name="Lind A.E."/>
            <person name="van Eijk R."/>
            <person name="Schleper C."/>
            <person name="Guy L."/>
            <person name="Ettema T.J."/>
        </authorList>
    </citation>
    <scope>NUCLEOTIDE SEQUENCE</scope>
</reference>
<proteinExistence type="predicted"/>
<dbReference type="AlphaFoldDB" id="A0A0F9PEU2"/>
<organism evidence="1">
    <name type="scientific">marine sediment metagenome</name>
    <dbReference type="NCBI Taxonomy" id="412755"/>
    <lineage>
        <taxon>unclassified sequences</taxon>
        <taxon>metagenomes</taxon>
        <taxon>ecological metagenomes</taxon>
    </lineage>
</organism>
<accession>A0A0F9PEU2</accession>
<evidence type="ECO:0000313" key="1">
    <source>
        <dbReference type="EMBL" id="KKM91862.1"/>
    </source>
</evidence>